<keyword evidence="2" id="KW-1185">Reference proteome</keyword>
<protein>
    <recommendedName>
        <fullName evidence="3">WXG100 family type VII secretion target</fullName>
    </recommendedName>
</protein>
<sequence>MTAPRPGRHRMTASKKWPSKAGTIVDIGISTVEVLGAKKALDAAKRMKGDPEAILRVADKWRAAAQSVKDAEEPLFNAWNSLTADWTGGAYDAFRWHMTRNASVADLNAASLFAAEGALLDLALEVTNAYNLAVDLTTLAAGRIEPALSGLTWTSNKKADKPTISRALLDYVEAVNKVDTSLRTTLMTTKVGLARFKAELSKFRSPAEFPDGAGDPKRWLPK</sequence>
<dbReference type="AlphaFoldDB" id="A0A6I4W1M3"/>
<dbReference type="EMBL" id="WUTW01000001">
    <property type="protein sequence ID" value="MXQ63208.1"/>
    <property type="molecule type" value="Genomic_DNA"/>
</dbReference>
<evidence type="ECO:0000313" key="1">
    <source>
        <dbReference type="EMBL" id="MXQ63208.1"/>
    </source>
</evidence>
<evidence type="ECO:0008006" key="3">
    <source>
        <dbReference type="Google" id="ProtNLM"/>
    </source>
</evidence>
<dbReference type="InterPro" id="IPR036689">
    <property type="entry name" value="ESAT-6-like_sf"/>
</dbReference>
<comment type="caution">
    <text evidence="1">The sequence shown here is derived from an EMBL/GenBank/DDBJ whole genome shotgun (WGS) entry which is preliminary data.</text>
</comment>
<gene>
    <name evidence="1" type="ORF">GQ466_04095</name>
</gene>
<reference evidence="1 2" key="1">
    <citation type="submission" date="2019-12" db="EMBL/GenBank/DDBJ databases">
        <title>Nocardia macrotermitis sp. nov. and Nocardia aurantia sp. nov., isolated from the gut of the fungus growing-termite Macrotermes natalensis.</title>
        <authorList>
            <person name="Christine B."/>
            <person name="Rene B."/>
        </authorList>
    </citation>
    <scope>NUCLEOTIDE SEQUENCE [LARGE SCALE GENOMIC DNA]</scope>
    <source>
        <strain evidence="1 2">DSM 102126</strain>
    </source>
</reference>
<accession>A0A6I4W1M3</accession>
<name>A0A6I4W1M3_9ACTN</name>
<dbReference type="SUPFAM" id="SSF140453">
    <property type="entry name" value="EsxAB dimer-like"/>
    <property type="match status" value="1"/>
</dbReference>
<dbReference type="RefSeq" id="WP_161101402.1">
    <property type="nucleotide sequence ID" value="NZ_JBHLYI010000002.1"/>
</dbReference>
<dbReference type="Proteomes" id="UP000431901">
    <property type="component" value="Unassembled WGS sequence"/>
</dbReference>
<proteinExistence type="predicted"/>
<dbReference type="OrthoDB" id="136817at85012"/>
<organism evidence="1 2">
    <name type="scientific">Actinomadura rayongensis</name>
    <dbReference type="NCBI Taxonomy" id="1429076"/>
    <lineage>
        <taxon>Bacteria</taxon>
        <taxon>Bacillati</taxon>
        <taxon>Actinomycetota</taxon>
        <taxon>Actinomycetes</taxon>
        <taxon>Streptosporangiales</taxon>
        <taxon>Thermomonosporaceae</taxon>
        <taxon>Actinomadura</taxon>
    </lineage>
</organism>
<evidence type="ECO:0000313" key="2">
    <source>
        <dbReference type="Proteomes" id="UP000431901"/>
    </source>
</evidence>